<evidence type="ECO:0000313" key="2">
    <source>
        <dbReference type="EMBL" id="ABM08341.1"/>
    </source>
</evidence>
<dbReference type="KEGG" id="aau:AAur_3491"/>
<feature type="compositionally biased region" description="Polar residues" evidence="1">
    <location>
        <begin position="1"/>
        <end position="14"/>
    </location>
</feature>
<protein>
    <submittedName>
        <fullName evidence="2">Uncharacterized protein</fullName>
    </submittedName>
</protein>
<dbReference type="HOGENOM" id="CLU_2550987_0_0_11"/>
<sequence>MKPWTFRTTGTNESKASRQDWRWWGSQSPSPDRVPYQPRHTLRGGESECKISSISPSRRSSRWIRRTSTTGSSVYPKELPSA</sequence>
<gene>
    <name evidence="2" type="ordered locus">AAur_3491</name>
</gene>
<keyword evidence="3" id="KW-1185">Reference proteome</keyword>
<dbReference type="Proteomes" id="UP000000637">
    <property type="component" value="Chromosome"/>
</dbReference>
<evidence type="ECO:0000256" key="1">
    <source>
        <dbReference type="SAM" id="MobiDB-lite"/>
    </source>
</evidence>
<reference evidence="2 3" key="1">
    <citation type="journal article" date="2006" name="PLoS Genet.">
        <title>Secrets of soil survival revealed by the genome sequence of Arthrobacter aurescens TC1.</title>
        <authorList>
            <person name="Mongodin E.F."/>
            <person name="Shapir N."/>
            <person name="Daugherty S.C."/>
            <person name="DeBoy R.T."/>
            <person name="Emerson J.B."/>
            <person name="Shvartzbeyn A."/>
            <person name="Radune D."/>
            <person name="Vamathevan J."/>
            <person name="Riggs F."/>
            <person name="Grinberg V."/>
            <person name="Khouri H."/>
            <person name="Wackett L.P."/>
            <person name="Nelson K.E."/>
            <person name="Sadowsky M.J."/>
        </authorList>
    </citation>
    <scope>NUCLEOTIDE SEQUENCE [LARGE SCALE GENOMIC DNA]</scope>
    <source>
        <strain evidence="2 3">TC1</strain>
    </source>
</reference>
<evidence type="ECO:0000313" key="3">
    <source>
        <dbReference type="Proteomes" id="UP000000637"/>
    </source>
</evidence>
<dbReference type="STRING" id="290340.AAur_3491"/>
<name>A1RAC2_PAEAT</name>
<feature type="region of interest" description="Disordered" evidence="1">
    <location>
        <begin position="1"/>
        <end position="82"/>
    </location>
</feature>
<dbReference type="AlphaFoldDB" id="A1RAC2"/>
<proteinExistence type="predicted"/>
<accession>A1RAC2</accession>
<dbReference type="EMBL" id="CP000474">
    <property type="protein sequence ID" value="ABM08341.1"/>
    <property type="molecule type" value="Genomic_DNA"/>
</dbReference>
<organism evidence="2 3">
    <name type="scientific">Paenarthrobacter aurescens (strain TC1)</name>
    <dbReference type="NCBI Taxonomy" id="290340"/>
    <lineage>
        <taxon>Bacteria</taxon>
        <taxon>Bacillati</taxon>
        <taxon>Actinomycetota</taxon>
        <taxon>Actinomycetes</taxon>
        <taxon>Micrococcales</taxon>
        <taxon>Micrococcaceae</taxon>
        <taxon>Paenarthrobacter</taxon>
    </lineage>
</organism>